<comment type="caution">
    <text evidence="1">The sequence shown here is derived from an EMBL/GenBank/DDBJ whole genome shotgun (WGS) entry which is preliminary data.</text>
</comment>
<gene>
    <name evidence="1" type="ORF">NIES1031_19760</name>
</gene>
<sequence length="149" mass="17432">MNHRLIDIKIASWRRFTIKLQDLVGKNLSHSNFMNSEFEFVRSPHFAMSDDAITFLNRATETAWQLYWDKGKLMINVPNHSFQIFPDNLTRFRPVNSLIELEFEFKQSASNYPCFMHIYAKSIKRATFEAVNSDQLDISSLATHLLANK</sequence>
<proteinExistence type="predicted"/>
<keyword evidence="2" id="KW-1185">Reference proteome</keyword>
<name>A0A1U7HGN3_9CHRO</name>
<evidence type="ECO:0000313" key="2">
    <source>
        <dbReference type="Proteomes" id="UP000185984"/>
    </source>
</evidence>
<dbReference type="AlphaFoldDB" id="A0A1U7HGN3"/>
<dbReference type="STRING" id="247279.NIES1031_19760"/>
<organism evidence="1 2">
    <name type="scientific">Chroogloeocystis siderophila 5.2 s.c.1</name>
    <dbReference type="NCBI Taxonomy" id="247279"/>
    <lineage>
        <taxon>Bacteria</taxon>
        <taxon>Bacillati</taxon>
        <taxon>Cyanobacteriota</taxon>
        <taxon>Cyanophyceae</taxon>
        <taxon>Oscillatoriophycideae</taxon>
        <taxon>Chroococcales</taxon>
        <taxon>Chroococcaceae</taxon>
        <taxon>Chroogloeocystis</taxon>
    </lineage>
</organism>
<dbReference type="OrthoDB" id="425498at2"/>
<reference evidence="1 2" key="1">
    <citation type="submission" date="2016-11" db="EMBL/GenBank/DDBJ databases">
        <title>Draft Genome Sequences of Nine Cyanobacterial Strains from Diverse Habitats.</title>
        <authorList>
            <person name="Zhu T."/>
            <person name="Hou S."/>
            <person name="Lu X."/>
            <person name="Hess W.R."/>
        </authorList>
    </citation>
    <scope>NUCLEOTIDE SEQUENCE [LARGE SCALE GENOMIC DNA]</scope>
    <source>
        <strain evidence="1 2">5.2 s.c.1</strain>
    </source>
</reference>
<evidence type="ECO:0000313" key="1">
    <source>
        <dbReference type="EMBL" id="OKH22688.1"/>
    </source>
</evidence>
<dbReference type="EMBL" id="MRCC01000019">
    <property type="protein sequence ID" value="OKH22688.1"/>
    <property type="molecule type" value="Genomic_DNA"/>
</dbReference>
<protein>
    <submittedName>
        <fullName evidence="1">Uncharacterized protein</fullName>
    </submittedName>
</protein>
<dbReference type="Proteomes" id="UP000185984">
    <property type="component" value="Unassembled WGS sequence"/>
</dbReference>
<dbReference type="RefSeq" id="WP_073551181.1">
    <property type="nucleotide sequence ID" value="NZ_CAWMVK010000011.1"/>
</dbReference>
<accession>A0A1U7HGN3</accession>